<name>A0AA87YXE2_FICCA</name>
<sequence length="56" mass="6085">MVSNLREVHDTRWWSVTGRTVRYLASCSSASDAVVLEGTSSSSAAAADLASWFYID</sequence>
<dbReference type="AlphaFoldDB" id="A0AA87YXE2"/>
<keyword evidence="2" id="KW-1185">Reference proteome</keyword>
<evidence type="ECO:0000313" key="1">
    <source>
        <dbReference type="EMBL" id="GMN24122.1"/>
    </source>
</evidence>
<dbReference type="EMBL" id="BTGU01004243">
    <property type="protein sequence ID" value="GMN24122.1"/>
    <property type="molecule type" value="Genomic_DNA"/>
</dbReference>
<comment type="caution">
    <text evidence="1">The sequence shown here is derived from an EMBL/GenBank/DDBJ whole genome shotgun (WGS) entry which is preliminary data.</text>
</comment>
<accession>A0AA87YXE2</accession>
<dbReference type="Proteomes" id="UP001187192">
    <property type="component" value="Unassembled WGS sequence"/>
</dbReference>
<organism evidence="1 2">
    <name type="scientific">Ficus carica</name>
    <name type="common">Common fig</name>
    <dbReference type="NCBI Taxonomy" id="3494"/>
    <lineage>
        <taxon>Eukaryota</taxon>
        <taxon>Viridiplantae</taxon>
        <taxon>Streptophyta</taxon>
        <taxon>Embryophyta</taxon>
        <taxon>Tracheophyta</taxon>
        <taxon>Spermatophyta</taxon>
        <taxon>Magnoliopsida</taxon>
        <taxon>eudicotyledons</taxon>
        <taxon>Gunneridae</taxon>
        <taxon>Pentapetalae</taxon>
        <taxon>rosids</taxon>
        <taxon>fabids</taxon>
        <taxon>Rosales</taxon>
        <taxon>Moraceae</taxon>
        <taxon>Ficeae</taxon>
        <taxon>Ficus</taxon>
    </lineage>
</organism>
<gene>
    <name evidence="1" type="ORF">TIFTF001_045834</name>
</gene>
<evidence type="ECO:0000313" key="2">
    <source>
        <dbReference type="Proteomes" id="UP001187192"/>
    </source>
</evidence>
<proteinExistence type="predicted"/>
<reference evidence="1" key="1">
    <citation type="submission" date="2023-07" db="EMBL/GenBank/DDBJ databases">
        <title>draft genome sequence of fig (Ficus carica).</title>
        <authorList>
            <person name="Takahashi T."/>
            <person name="Nishimura K."/>
        </authorList>
    </citation>
    <scope>NUCLEOTIDE SEQUENCE</scope>
</reference>
<protein>
    <submittedName>
        <fullName evidence="1">Uncharacterized protein</fullName>
    </submittedName>
</protein>